<proteinExistence type="predicted"/>
<dbReference type="PANTHER" id="PTHR15600">
    <property type="entry name" value="SACSIN"/>
    <property type="match status" value="1"/>
</dbReference>
<dbReference type="PROSITE" id="PS50089">
    <property type="entry name" value="ZF_RING_2"/>
    <property type="match status" value="1"/>
</dbReference>
<evidence type="ECO:0000313" key="4">
    <source>
        <dbReference type="Proteomes" id="UP000467840"/>
    </source>
</evidence>
<dbReference type="Proteomes" id="UP000467840">
    <property type="component" value="Chromosome 4"/>
</dbReference>
<gene>
    <name evidence="3" type="ORF">GH714_029963</name>
</gene>
<evidence type="ECO:0000313" key="3">
    <source>
        <dbReference type="EMBL" id="KAF2301862.1"/>
    </source>
</evidence>
<dbReference type="GO" id="GO:0030544">
    <property type="term" value="F:Hsp70 protein binding"/>
    <property type="evidence" value="ECO:0007669"/>
    <property type="project" value="TreeGrafter"/>
</dbReference>
<dbReference type="SUPFAM" id="SSF57850">
    <property type="entry name" value="RING/U-box"/>
    <property type="match status" value="1"/>
</dbReference>
<evidence type="ECO:0000256" key="1">
    <source>
        <dbReference type="PROSITE-ProRule" id="PRU00175"/>
    </source>
</evidence>
<feature type="domain" description="RING-type" evidence="2">
    <location>
        <begin position="745"/>
        <end position="779"/>
    </location>
</feature>
<dbReference type="SMART" id="SM00184">
    <property type="entry name" value="RING"/>
    <property type="match status" value="1"/>
</dbReference>
<dbReference type="InterPro" id="IPR013083">
    <property type="entry name" value="Znf_RING/FYVE/PHD"/>
</dbReference>
<dbReference type="PANTHER" id="PTHR15600:SF42">
    <property type="entry name" value="SACSIN"/>
    <property type="match status" value="1"/>
</dbReference>
<keyword evidence="1" id="KW-0863">Zinc-finger</keyword>
<name>A0A6A6LKA9_HEVBR</name>
<dbReference type="Pfam" id="PF13920">
    <property type="entry name" value="zf-C3HC4_3"/>
    <property type="match status" value="1"/>
</dbReference>
<comment type="caution">
    <text evidence="3">The sequence shown here is derived from an EMBL/GenBank/DDBJ whole genome shotgun (WGS) entry which is preliminary data.</text>
</comment>
<dbReference type="Gene3D" id="3.30.40.10">
    <property type="entry name" value="Zinc/RING finger domain, C3HC4 (zinc finger)"/>
    <property type="match status" value="1"/>
</dbReference>
<evidence type="ECO:0000259" key="2">
    <source>
        <dbReference type="PROSITE" id="PS50089"/>
    </source>
</evidence>
<reference evidence="3 4" key="1">
    <citation type="journal article" date="2020" name="Mol. Plant">
        <title>The Chromosome-Based Rubber Tree Genome Provides New Insights into Spurge Genome Evolution and Rubber Biosynthesis.</title>
        <authorList>
            <person name="Liu J."/>
            <person name="Shi C."/>
            <person name="Shi C.C."/>
            <person name="Li W."/>
            <person name="Zhang Q.J."/>
            <person name="Zhang Y."/>
            <person name="Li K."/>
            <person name="Lu H.F."/>
            <person name="Shi C."/>
            <person name="Zhu S.T."/>
            <person name="Xiao Z.Y."/>
            <person name="Nan H."/>
            <person name="Yue Y."/>
            <person name="Zhu X.G."/>
            <person name="Wu Y."/>
            <person name="Hong X.N."/>
            <person name="Fan G.Y."/>
            <person name="Tong Y."/>
            <person name="Zhang D."/>
            <person name="Mao C.L."/>
            <person name="Liu Y.L."/>
            <person name="Hao S.J."/>
            <person name="Liu W.Q."/>
            <person name="Lv M.Q."/>
            <person name="Zhang H.B."/>
            <person name="Liu Y."/>
            <person name="Hu-Tang G.R."/>
            <person name="Wang J.P."/>
            <person name="Wang J.H."/>
            <person name="Sun Y.H."/>
            <person name="Ni S.B."/>
            <person name="Chen W.B."/>
            <person name="Zhang X.C."/>
            <person name="Jiao Y.N."/>
            <person name="Eichler E.E."/>
            <person name="Li G.H."/>
            <person name="Liu X."/>
            <person name="Gao L.Z."/>
        </authorList>
    </citation>
    <scope>NUCLEOTIDE SEQUENCE [LARGE SCALE GENOMIC DNA]</scope>
    <source>
        <strain evidence="4">cv. GT1</strain>
        <tissue evidence="3">Leaf</tissue>
    </source>
</reference>
<sequence>MCQKVEFLGEQCIKSKGSFDDFERDSNDEVSVEIWALAASVVEAVISNFAVFYGNNFCNNISKIACVPAELGFLNGGSKRVLTSYSEAILLKDWPLAWSCSPILSRQNVVPPEFSWGALHLRSPPSFSIVLKHLQVIGRNGGEDTLAHWPTASSIMTVDEASCSVLRYLDRVWGSLSSSDIKELQRVAFLPAANGTRLVTANSLFVRLTINLSPFAFELPSLYLPFVKILKELGLQDVLSVDAAKDLLLNLQKACGYQRLNPNELRAVMGILYFLCDTIIEANVSGGINWKSDAIVPDDGCRLVHAKSCVYIDSYGSQYVKFIDTSRLRFVHQDLPERICIALGIRKVSDVVVEELDEDEDLQTLECIGSVPLVLIREKLSSLSFQSSVWTLVNSMGGGVPATDNLSLEIIQNLLACVAEKLQFVKFLHTRFVLLPKCLDITLTDKNSVVPEWEGGSKHRSLYFVNRSETSILVAEPPTCISILDVLAIVVSQVLGFPAPLPIGSLFLCPGGSETAILNVLKIRLNKREIEYTSNKLVGNEILPPDALQVQLHPLRPFYSGEIVAWRSQNGEKLKYGRVPEDVKPSAGQALYRFKVETAPGVVEYLLSSQVFSFKSVSMGNEASLATLADDSRSVVDKQAIVKCQKVLEGPKQNLISIPRVFSIQISLGKELLYGRVSAEELVQAVHEMLSAAGINMDDEKQSLLQRTITLQERLKESQAALLLEQEKSDVAAKEADTAKAAWVCRVCLSNEVDMTIVPCGHVLCRRCSSAVSRCPFCRLQVSKTIRIFRP</sequence>
<dbReference type="GO" id="GO:0008270">
    <property type="term" value="F:zinc ion binding"/>
    <property type="evidence" value="ECO:0007669"/>
    <property type="project" value="UniProtKB-KW"/>
</dbReference>
<dbReference type="AlphaFoldDB" id="A0A6A6LKA9"/>
<dbReference type="EMBL" id="JAAGAX010000010">
    <property type="protein sequence ID" value="KAF2301862.1"/>
    <property type="molecule type" value="Genomic_DNA"/>
</dbReference>
<dbReference type="InterPro" id="IPR052972">
    <property type="entry name" value="Sacsin_chaperone_reg"/>
</dbReference>
<dbReference type="InterPro" id="IPR001841">
    <property type="entry name" value="Znf_RING"/>
</dbReference>
<keyword evidence="1" id="KW-0479">Metal-binding</keyword>
<protein>
    <recommendedName>
        <fullName evidence="2">RING-type domain-containing protein</fullName>
    </recommendedName>
</protein>
<keyword evidence="1" id="KW-0862">Zinc</keyword>
<accession>A0A6A6LKA9</accession>
<organism evidence="3 4">
    <name type="scientific">Hevea brasiliensis</name>
    <name type="common">Para rubber tree</name>
    <name type="synonym">Siphonia brasiliensis</name>
    <dbReference type="NCBI Taxonomy" id="3981"/>
    <lineage>
        <taxon>Eukaryota</taxon>
        <taxon>Viridiplantae</taxon>
        <taxon>Streptophyta</taxon>
        <taxon>Embryophyta</taxon>
        <taxon>Tracheophyta</taxon>
        <taxon>Spermatophyta</taxon>
        <taxon>Magnoliopsida</taxon>
        <taxon>eudicotyledons</taxon>
        <taxon>Gunneridae</taxon>
        <taxon>Pentapetalae</taxon>
        <taxon>rosids</taxon>
        <taxon>fabids</taxon>
        <taxon>Malpighiales</taxon>
        <taxon>Euphorbiaceae</taxon>
        <taxon>Crotonoideae</taxon>
        <taxon>Micrandreae</taxon>
        <taxon>Hevea</taxon>
    </lineage>
</organism>
<keyword evidence="4" id="KW-1185">Reference proteome</keyword>